<dbReference type="EMBL" id="JAVEPI010000001">
    <property type="protein sequence ID" value="KAK1444594.1"/>
    <property type="molecule type" value="Genomic_DNA"/>
</dbReference>
<comment type="caution">
    <text evidence="8">The sequence shown here is derived from an EMBL/GenBank/DDBJ whole genome shotgun (WGS) entry which is preliminary data.</text>
</comment>
<protein>
    <submittedName>
        <fullName evidence="8">Uncharacterized protein</fullName>
    </submittedName>
</protein>
<evidence type="ECO:0000313" key="8">
    <source>
        <dbReference type="EMBL" id="KAK1444594.1"/>
    </source>
</evidence>
<dbReference type="PANTHER" id="PTHR12709:SF1">
    <property type="entry name" value="DNA-DIRECTED RNA POLYMERASE III SUBUNIT RPC8"/>
    <property type="match status" value="1"/>
</dbReference>
<dbReference type="InterPro" id="IPR005576">
    <property type="entry name" value="Rpb7-like_N"/>
</dbReference>
<dbReference type="Gene3D" id="2.40.50.140">
    <property type="entry name" value="Nucleic acid-binding proteins"/>
    <property type="match status" value="1"/>
</dbReference>
<dbReference type="InterPro" id="IPR036898">
    <property type="entry name" value="RNA_pol_Rpb7-like_N_sf"/>
</dbReference>
<proteinExistence type="inferred from homology"/>
<keyword evidence="4" id="KW-0804">Transcription</keyword>
<evidence type="ECO:0000259" key="7">
    <source>
        <dbReference type="Pfam" id="PF08292"/>
    </source>
</evidence>
<dbReference type="Gene3D" id="3.30.1490.120">
    <property type="entry name" value="RNA polymerase Rpb7-like, N-terminal domain"/>
    <property type="match status" value="1"/>
</dbReference>
<sequence>MFKYYIVEDLITLEVSEYLHDKQRILRHKMEDKYVDKIINGIGLVVLIDDIVNTSRPKILPNDACALFYVNLKLLVFSPEREESMIGTVSTSDSTGIGITLDFFNDVKIIPHFMPRDVVFDKESKAWYRDDLATKQYYKVNSKIEFSVIDVTFNEMNDASKDEQLPVMLVLGALK</sequence>
<dbReference type="InterPro" id="IPR013238">
    <property type="entry name" value="RNA_pol_III_Rbc25"/>
</dbReference>
<evidence type="ECO:0000256" key="3">
    <source>
        <dbReference type="ARBA" id="ARBA00022478"/>
    </source>
</evidence>
<evidence type="ECO:0000256" key="4">
    <source>
        <dbReference type="ARBA" id="ARBA00023163"/>
    </source>
</evidence>
<reference evidence="8" key="1">
    <citation type="submission" date="2023-08" db="EMBL/GenBank/DDBJ databases">
        <title>Draft sequence of the Babesia gibsoni genome.</title>
        <authorList>
            <person name="Yamagishi J.Y."/>
            <person name="Xuan X.X."/>
        </authorList>
    </citation>
    <scope>NUCLEOTIDE SEQUENCE</scope>
    <source>
        <strain evidence="8">Azabu</strain>
    </source>
</reference>
<evidence type="ECO:0000256" key="5">
    <source>
        <dbReference type="ARBA" id="ARBA00023242"/>
    </source>
</evidence>
<keyword evidence="3" id="KW-0240">DNA-directed RNA polymerase</keyword>
<gene>
    <name evidence="8" type="ORF">BgAZ_105000</name>
</gene>
<comment type="similarity">
    <text evidence="2">Belongs to the eukaryotic RPB7/RPC8 RNA polymerase subunit family.</text>
</comment>
<evidence type="ECO:0000256" key="1">
    <source>
        <dbReference type="ARBA" id="ARBA00004123"/>
    </source>
</evidence>
<evidence type="ECO:0000256" key="2">
    <source>
        <dbReference type="ARBA" id="ARBA00009307"/>
    </source>
</evidence>
<evidence type="ECO:0000259" key="6">
    <source>
        <dbReference type="Pfam" id="PF03876"/>
    </source>
</evidence>
<keyword evidence="5" id="KW-0539">Nucleus</keyword>
<dbReference type="GO" id="GO:0005666">
    <property type="term" value="C:RNA polymerase III complex"/>
    <property type="evidence" value="ECO:0007669"/>
    <property type="project" value="TreeGrafter"/>
</dbReference>
<comment type="subcellular location">
    <subcellularLocation>
        <location evidence="1">Nucleus</location>
    </subcellularLocation>
</comment>
<dbReference type="Pfam" id="PF08292">
    <property type="entry name" value="RNA_pol_Rbc25"/>
    <property type="match status" value="1"/>
</dbReference>
<dbReference type="InterPro" id="IPR012340">
    <property type="entry name" value="NA-bd_OB-fold"/>
</dbReference>
<dbReference type="SUPFAM" id="SSF50249">
    <property type="entry name" value="Nucleic acid-binding proteins"/>
    <property type="match status" value="1"/>
</dbReference>
<dbReference type="SUPFAM" id="SSF88798">
    <property type="entry name" value="N-terminal, heterodimerisation domain of RBP7 (RpoE)"/>
    <property type="match status" value="1"/>
</dbReference>
<evidence type="ECO:0000313" key="9">
    <source>
        <dbReference type="Proteomes" id="UP001230268"/>
    </source>
</evidence>
<dbReference type="Proteomes" id="UP001230268">
    <property type="component" value="Unassembled WGS sequence"/>
</dbReference>
<feature type="domain" description="RNA polymerase Rpb7-like N-terminal" evidence="6">
    <location>
        <begin position="20"/>
        <end position="63"/>
    </location>
</feature>
<organism evidence="8 9">
    <name type="scientific">Babesia gibsoni</name>
    <dbReference type="NCBI Taxonomy" id="33632"/>
    <lineage>
        <taxon>Eukaryota</taxon>
        <taxon>Sar</taxon>
        <taxon>Alveolata</taxon>
        <taxon>Apicomplexa</taxon>
        <taxon>Aconoidasida</taxon>
        <taxon>Piroplasmida</taxon>
        <taxon>Babesiidae</taxon>
        <taxon>Babesia</taxon>
    </lineage>
</organism>
<name>A0AAD8PFU6_BABGI</name>
<accession>A0AAD8PFU6</accession>
<feature type="domain" description="RNA polymerase III subunit Rpc25" evidence="7">
    <location>
        <begin position="84"/>
        <end position="163"/>
    </location>
</feature>
<dbReference type="GO" id="GO:0006384">
    <property type="term" value="P:transcription initiation at RNA polymerase III promoter"/>
    <property type="evidence" value="ECO:0007669"/>
    <property type="project" value="TreeGrafter"/>
</dbReference>
<dbReference type="Pfam" id="PF03876">
    <property type="entry name" value="SHS2_Rpb7-N"/>
    <property type="match status" value="1"/>
</dbReference>
<dbReference type="AlphaFoldDB" id="A0AAD8PFU6"/>
<dbReference type="InterPro" id="IPR045113">
    <property type="entry name" value="Rpb7-like"/>
</dbReference>
<dbReference type="PANTHER" id="PTHR12709">
    <property type="entry name" value="DNA-DIRECTED RNA POLYMERASE II, III"/>
    <property type="match status" value="1"/>
</dbReference>
<keyword evidence="9" id="KW-1185">Reference proteome</keyword>